<dbReference type="EMBL" id="CAIX01000055">
    <property type="protein sequence ID" value="CCI43774.1"/>
    <property type="molecule type" value="Genomic_DNA"/>
</dbReference>
<comment type="caution">
    <text evidence="2">The sequence shown here is derived from an EMBL/GenBank/DDBJ whole genome shotgun (WGS) entry which is preliminary data.</text>
</comment>
<dbReference type="Proteomes" id="UP000053237">
    <property type="component" value="Unassembled WGS sequence"/>
</dbReference>
<dbReference type="InterPro" id="IPR029052">
    <property type="entry name" value="Metallo-depent_PP-like"/>
</dbReference>
<dbReference type="SUPFAM" id="SSF56300">
    <property type="entry name" value="Metallo-dependent phosphatases"/>
    <property type="match status" value="1"/>
</dbReference>
<evidence type="ECO:0000256" key="1">
    <source>
        <dbReference type="SAM" id="MobiDB-lite"/>
    </source>
</evidence>
<dbReference type="PANTHER" id="PTHR34211:SF3">
    <property type="entry name" value="CALCINEURIN-LIKE METALLO-PHOSPHOESTERASE SUPERFAMILY PROTEIN"/>
    <property type="match status" value="1"/>
</dbReference>
<organism evidence="2 3">
    <name type="scientific">Albugo candida</name>
    <dbReference type="NCBI Taxonomy" id="65357"/>
    <lineage>
        <taxon>Eukaryota</taxon>
        <taxon>Sar</taxon>
        <taxon>Stramenopiles</taxon>
        <taxon>Oomycota</taxon>
        <taxon>Peronosporomycetes</taxon>
        <taxon>Albuginales</taxon>
        <taxon>Albuginaceae</taxon>
        <taxon>Albugo</taxon>
    </lineage>
</organism>
<proteinExistence type="predicted"/>
<evidence type="ECO:0000313" key="2">
    <source>
        <dbReference type="EMBL" id="CCI43774.1"/>
    </source>
</evidence>
<dbReference type="AlphaFoldDB" id="A0A024GAR7"/>
<dbReference type="OrthoDB" id="1883418at2759"/>
<name>A0A024GAR7_9STRA</name>
<keyword evidence="3" id="KW-1185">Reference proteome</keyword>
<dbReference type="PANTHER" id="PTHR34211">
    <property type="entry name" value="CALCINEURIN-LIKE METALLO-PHOSPHOESTERASE SUPERFAMILY PROTEIN"/>
    <property type="match status" value="1"/>
</dbReference>
<protein>
    <submittedName>
        <fullName evidence="2">Uncharacterized protein</fullName>
    </submittedName>
</protein>
<feature type="region of interest" description="Disordered" evidence="1">
    <location>
        <begin position="453"/>
        <end position="502"/>
    </location>
</feature>
<accession>A0A024GAR7</accession>
<gene>
    <name evidence="2" type="ORF">BN9_045580</name>
</gene>
<reference evidence="2 3" key="1">
    <citation type="submission" date="2012-05" db="EMBL/GenBank/DDBJ databases">
        <title>Recombination and specialization in a pathogen metapopulation.</title>
        <authorList>
            <person name="Gardiner A."/>
            <person name="Kemen E."/>
            <person name="Schultz-Larsen T."/>
            <person name="MacLean D."/>
            <person name="Van Oosterhout C."/>
            <person name="Jones J.D.G."/>
        </authorList>
    </citation>
    <scope>NUCLEOTIDE SEQUENCE [LARGE SCALE GENOMIC DNA]</scope>
    <source>
        <strain evidence="2 3">Ac Nc2</strain>
    </source>
</reference>
<dbReference type="InParanoid" id="A0A024GAR7"/>
<sequence length="555" mass="62683">MAEIPIMRSLFNVTRNSAAISIACVALIVHCDASPRGPSTYNRHACEKLFDFSTTSHVKLPVPASYQGALLIWCTGVVLAITNFILERVSGFGFISFHWLRNPTEGDNEQRVGAQTKQEKLPDEHHLPMVPWYSMFLFNTAFELLVSLKLFLGRFDHRSLQRAIHANDDDYIFDHLASRDEVWLDFVADCGDGFDSSYQVARFLAQPVLEVQSSSNCRKDGKQEKQPNETRMLPRGDVLIVGGDLAYPHPNASNYESRCWRVFEYAMKPPSFYDPTAVSARKLGLAPYHGKKNDASAVSTTPSLEKYEGPCAFAIPGNHDCFDGLSTFNRFICNRDWLGGWHLPQKTSHFVLKLPKGWWLIAVDLALEDDINTEQFELFQRVAEKFIQPEDAVIIVTHEPRWILDGVEGREKSEEKLTYLINRVFNGRVVIRLAGDIHNYMRHSLVTGVSAENTTTETKVSGTTRSRAKSRKSSHNMARDHFPHMYDTTRPSTQKTHRNEKTGERSHFGAIKHFIVSGGGGAFLHPTHAPNCDTIRVNDATYGLAKCYPPKHVSR</sequence>
<evidence type="ECO:0000313" key="3">
    <source>
        <dbReference type="Proteomes" id="UP000053237"/>
    </source>
</evidence>